<protein>
    <submittedName>
        <fullName evidence="2">Uncharacterized protein</fullName>
    </submittedName>
</protein>
<name>A0A179I2B2_CORDF</name>
<dbReference type="EMBL" id="LUKN01004497">
    <property type="protein sequence ID" value="OAQ95908.1"/>
    <property type="molecule type" value="Genomic_DNA"/>
</dbReference>
<gene>
    <name evidence="2" type="ORF">LLEC1_06300</name>
</gene>
<organism evidence="2 3">
    <name type="scientific">Cordyceps confragosa</name>
    <name type="common">Lecanicillium lecanii</name>
    <dbReference type="NCBI Taxonomy" id="2714763"/>
    <lineage>
        <taxon>Eukaryota</taxon>
        <taxon>Fungi</taxon>
        <taxon>Dikarya</taxon>
        <taxon>Ascomycota</taxon>
        <taxon>Pezizomycotina</taxon>
        <taxon>Sordariomycetes</taxon>
        <taxon>Hypocreomycetidae</taxon>
        <taxon>Hypocreales</taxon>
        <taxon>Cordycipitaceae</taxon>
        <taxon>Akanthomyces</taxon>
    </lineage>
</organism>
<proteinExistence type="predicted"/>
<accession>A0A179I2B2</accession>
<dbReference type="OrthoDB" id="4866424at2759"/>
<dbReference type="AlphaFoldDB" id="A0A179I2B2"/>
<feature type="region of interest" description="Disordered" evidence="1">
    <location>
        <begin position="97"/>
        <end position="129"/>
    </location>
</feature>
<comment type="caution">
    <text evidence="2">The sequence shown here is derived from an EMBL/GenBank/DDBJ whole genome shotgun (WGS) entry which is preliminary data.</text>
</comment>
<sequence>MSTPEFLPNEQPARRAIDRIEASLGSIERLLQRPINTPANIDSAEAEPDQGLNVQTDITVALLKQAVRSTTLYGVDSKMGAALGSLYDLLGKRHLSSPAGGGAAGRLPSPRQAGDAAAAGNARRAGETE</sequence>
<reference evidence="2 3" key="1">
    <citation type="submission" date="2016-03" db="EMBL/GenBank/DDBJ databases">
        <title>Fine-scale spatial genetic structure of a fungal parasite of coffee scale insects.</title>
        <authorList>
            <person name="Jackson D."/>
            <person name="Zemenick K.A."/>
            <person name="Malloure B."/>
            <person name="Quandt C.A."/>
            <person name="James T.Y."/>
        </authorList>
    </citation>
    <scope>NUCLEOTIDE SEQUENCE [LARGE SCALE GENOMIC DNA]</scope>
    <source>
        <strain evidence="2 3">UM487</strain>
    </source>
</reference>
<keyword evidence="3" id="KW-1185">Reference proteome</keyword>
<evidence type="ECO:0000313" key="2">
    <source>
        <dbReference type="EMBL" id="OAQ95908.1"/>
    </source>
</evidence>
<dbReference type="Proteomes" id="UP000243081">
    <property type="component" value="Unassembled WGS sequence"/>
</dbReference>
<evidence type="ECO:0000256" key="1">
    <source>
        <dbReference type="SAM" id="MobiDB-lite"/>
    </source>
</evidence>
<feature type="compositionally biased region" description="Low complexity" evidence="1">
    <location>
        <begin position="111"/>
        <end position="123"/>
    </location>
</feature>
<evidence type="ECO:0000313" key="3">
    <source>
        <dbReference type="Proteomes" id="UP000243081"/>
    </source>
</evidence>